<proteinExistence type="evidence at transcript level"/>
<reference evidence="1" key="1">
    <citation type="journal article" date="2011" name="Plant Physiol.">
        <title>Comprehensive sequence analysis of 24,783 barley full-length cDNAs derived from 12 clone libraries.</title>
        <authorList>
            <person name="Matsumoto T."/>
            <person name="Tanaka T."/>
            <person name="Sakai H."/>
            <person name="Amano N."/>
            <person name="Kanamori H."/>
            <person name="Kurita K."/>
            <person name="Kikuta A."/>
            <person name="Kamiya K."/>
            <person name="Yamamoto M."/>
            <person name="Ikawa H."/>
            <person name="Fujii N."/>
            <person name="Hori K."/>
            <person name="Itoh T."/>
            <person name="Sato K."/>
        </authorList>
    </citation>
    <scope>NUCLEOTIDE SEQUENCE</scope>
    <source>
        <tissue evidence="1">Shoot and root</tissue>
    </source>
</reference>
<evidence type="ECO:0000313" key="1">
    <source>
        <dbReference type="EMBL" id="BAK00556.1"/>
    </source>
</evidence>
<organism evidence="1">
    <name type="scientific">Hordeum vulgare subsp. vulgare</name>
    <name type="common">Domesticated barley</name>
    <dbReference type="NCBI Taxonomy" id="112509"/>
    <lineage>
        <taxon>Eukaryota</taxon>
        <taxon>Viridiplantae</taxon>
        <taxon>Streptophyta</taxon>
        <taxon>Embryophyta</taxon>
        <taxon>Tracheophyta</taxon>
        <taxon>Spermatophyta</taxon>
        <taxon>Magnoliopsida</taxon>
        <taxon>Liliopsida</taxon>
        <taxon>Poales</taxon>
        <taxon>Poaceae</taxon>
        <taxon>BOP clade</taxon>
        <taxon>Pooideae</taxon>
        <taxon>Triticodae</taxon>
        <taxon>Triticeae</taxon>
        <taxon>Hordeinae</taxon>
        <taxon>Hordeum</taxon>
    </lineage>
</organism>
<protein>
    <submittedName>
        <fullName evidence="1">Predicted protein</fullName>
    </submittedName>
</protein>
<name>F2DZN4_HORVV</name>
<accession>F2DZN4</accession>
<sequence length="76" mass="9217">MVEKGMRRINEYFVNTYDMSEDTQSTYKLMRVTVYCFLAEFHSLNHNEFFRKTFSLPAIDKKESSNIFHFEKVVNY</sequence>
<dbReference type="AlphaFoldDB" id="F2DZN4"/>
<dbReference type="EMBL" id="AK369354">
    <property type="protein sequence ID" value="BAK00556.1"/>
    <property type="molecule type" value="mRNA"/>
</dbReference>